<dbReference type="InterPro" id="IPR052244">
    <property type="entry name" value="Choline_transporter"/>
</dbReference>
<evidence type="ECO:0000256" key="13">
    <source>
        <dbReference type="RuleBase" id="RU362091"/>
    </source>
</evidence>
<organism evidence="15 16">
    <name type="scientific">Ancylostoma duodenale</name>
    <dbReference type="NCBI Taxonomy" id="51022"/>
    <lineage>
        <taxon>Eukaryota</taxon>
        <taxon>Metazoa</taxon>
        <taxon>Ecdysozoa</taxon>
        <taxon>Nematoda</taxon>
        <taxon>Chromadorea</taxon>
        <taxon>Rhabditida</taxon>
        <taxon>Rhabditina</taxon>
        <taxon>Rhabditomorpha</taxon>
        <taxon>Strongyloidea</taxon>
        <taxon>Ancylostomatidae</taxon>
        <taxon>Ancylostomatinae</taxon>
        <taxon>Ancylostoma</taxon>
    </lineage>
</organism>
<comment type="subcellular location">
    <subcellularLocation>
        <location evidence="1">Membrane</location>
        <topology evidence="1">Multi-pass membrane protein</topology>
    </subcellularLocation>
</comment>
<evidence type="ECO:0000313" key="15">
    <source>
        <dbReference type="EMBL" id="KIH68666.1"/>
    </source>
</evidence>
<evidence type="ECO:0000256" key="4">
    <source>
        <dbReference type="ARBA" id="ARBA00022692"/>
    </source>
</evidence>
<evidence type="ECO:0000256" key="2">
    <source>
        <dbReference type="ARBA" id="ARBA00006434"/>
    </source>
</evidence>
<protein>
    <submittedName>
        <fullName evidence="15">Uncharacterized protein</fullName>
    </submittedName>
</protein>
<keyword evidence="16" id="KW-1185">Reference proteome</keyword>
<feature type="transmembrane region" description="Helical" evidence="14">
    <location>
        <begin position="49"/>
        <end position="70"/>
    </location>
</feature>
<keyword evidence="10 14" id="KW-0472">Membrane</keyword>
<dbReference type="AlphaFoldDB" id="A0A0C2HGD8"/>
<dbReference type="GO" id="GO:0005307">
    <property type="term" value="F:choline:sodium symporter activity"/>
    <property type="evidence" value="ECO:0007669"/>
    <property type="project" value="TreeGrafter"/>
</dbReference>
<feature type="transmembrane region" description="Helical" evidence="14">
    <location>
        <begin position="112"/>
        <end position="134"/>
    </location>
</feature>
<dbReference type="Gene3D" id="1.20.1730.10">
    <property type="entry name" value="Sodium/glucose cotransporter"/>
    <property type="match status" value="1"/>
</dbReference>
<dbReference type="InterPro" id="IPR001734">
    <property type="entry name" value="Na/solute_symporter"/>
</dbReference>
<evidence type="ECO:0000256" key="8">
    <source>
        <dbReference type="ARBA" id="ARBA00023053"/>
    </source>
</evidence>
<dbReference type="PANTHER" id="PTHR45897">
    <property type="entry name" value="HIGH-AFFINITY CHOLINE TRANSPORTER 1"/>
    <property type="match status" value="1"/>
</dbReference>
<evidence type="ECO:0000256" key="10">
    <source>
        <dbReference type="ARBA" id="ARBA00023136"/>
    </source>
</evidence>
<evidence type="ECO:0000256" key="11">
    <source>
        <dbReference type="ARBA" id="ARBA00023180"/>
    </source>
</evidence>
<dbReference type="GO" id="GO:0005886">
    <property type="term" value="C:plasma membrane"/>
    <property type="evidence" value="ECO:0007669"/>
    <property type="project" value="TreeGrafter"/>
</dbReference>
<evidence type="ECO:0000256" key="5">
    <source>
        <dbReference type="ARBA" id="ARBA00022847"/>
    </source>
</evidence>
<evidence type="ECO:0000256" key="14">
    <source>
        <dbReference type="SAM" id="Phobius"/>
    </source>
</evidence>
<sequence length="255" mass="27849">FSSIEQLLFTPLSSFQWVCVPAALLQEATKDISRNAEDWVGEIGGFKETWLWIDCMLLLIFGGIPWQVYFQRVLSSKTSSGAQSLSFVAGVGCIVMAIPPALIGAIARNTGLGAVSAAVMSSADSSVLSAASMFAHNIWKLTIRPHASEREVILVMRFAIIAVGVMATVMALTIQSIYGLWYLCADLVYVILFPQLLCVVYYKNSNTYGSLAGYTVAVILIHFRSPQPTRHDAVSLNDAVNLTHPDGHHMLCSRF</sequence>
<keyword evidence="11" id="KW-0325">Glycoprotein</keyword>
<gene>
    <name evidence="15" type="ORF">ANCDUO_00999</name>
</gene>
<evidence type="ECO:0000256" key="7">
    <source>
        <dbReference type="ARBA" id="ARBA00022989"/>
    </source>
</evidence>
<reference evidence="15 16" key="1">
    <citation type="submission" date="2013-12" db="EMBL/GenBank/DDBJ databases">
        <title>Draft genome of the parsitic nematode Ancylostoma duodenale.</title>
        <authorList>
            <person name="Mitreva M."/>
        </authorList>
    </citation>
    <scope>NUCLEOTIDE SEQUENCE [LARGE SCALE GENOMIC DNA]</scope>
    <source>
        <strain evidence="15 16">Zhejiang</strain>
    </source>
</reference>
<keyword evidence="5" id="KW-0769">Symport</keyword>
<accession>A0A0C2HGD8</accession>
<evidence type="ECO:0000256" key="1">
    <source>
        <dbReference type="ARBA" id="ARBA00004141"/>
    </source>
</evidence>
<keyword evidence="12" id="KW-0739">Sodium transport</keyword>
<feature type="transmembrane region" description="Helical" evidence="14">
    <location>
        <begin position="180"/>
        <end position="202"/>
    </location>
</feature>
<dbReference type="OrthoDB" id="546820at2759"/>
<evidence type="ECO:0000313" key="16">
    <source>
        <dbReference type="Proteomes" id="UP000054047"/>
    </source>
</evidence>
<dbReference type="PROSITE" id="PS50283">
    <property type="entry name" value="NA_SOLUT_SYMP_3"/>
    <property type="match status" value="1"/>
</dbReference>
<dbReference type="PANTHER" id="PTHR45897:SF4">
    <property type="entry name" value="HIGH-AFFINITY CHOLINE TRANSPORTER 1"/>
    <property type="match status" value="1"/>
</dbReference>
<proteinExistence type="inferred from homology"/>
<comment type="similarity">
    <text evidence="2 13">Belongs to the sodium:solute symporter (SSF) (TC 2.A.21) family.</text>
</comment>
<evidence type="ECO:0000256" key="9">
    <source>
        <dbReference type="ARBA" id="ARBA00023065"/>
    </source>
</evidence>
<feature type="transmembrane region" description="Helical" evidence="14">
    <location>
        <begin position="154"/>
        <end position="174"/>
    </location>
</feature>
<name>A0A0C2HGD8_9BILA</name>
<keyword evidence="7 14" id="KW-1133">Transmembrane helix</keyword>
<evidence type="ECO:0000256" key="12">
    <source>
        <dbReference type="ARBA" id="ARBA00023201"/>
    </source>
</evidence>
<keyword evidence="8" id="KW-0915">Sodium</keyword>
<keyword evidence="9" id="KW-0406">Ion transport</keyword>
<dbReference type="GO" id="GO:0008292">
    <property type="term" value="P:acetylcholine biosynthetic process"/>
    <property type="evidence" value="ECO:0007669"/>
    <property type="project" value="TreeGrafter"/>
</dbReference>
<dbReference type="EMBL" id="KN726320">
    <property type="protein sequence ID" value="KIH68666.1"/>
    <property type="molecule type" value="Genomic_DNA"/>
</dbReference>
<dbReference type="Pfam" id="PF00474">
    <property type="entry name" value="SSF"/>
    <property type="match status" value="1"/>
</dbReference>
<dbReference type="InterPro" id="IPR038377">
    <property type="entry name" value="Na/Glc_symporter_sf"/>
</dbReference>
<keyword evidence="6" id="KW-0530">Neurotransmitter biosynthesis</keyword>
<evidence type="ECO:0000256" key="6">
    <source>
        <dbReference type="ARBA" id="ARBA00022979"/>
    </source>
</evidence>
<keyword evidence="3" id="KW-0813">Transport</keyword>
<evidence type="ECO:0000256" key="3">
    <source>
        <dbReference type="ARBA" id="ARBA00022448"/>
    </source>
</evidence>
<feature type="non-terminal residue" evidence="15">
    <location>
        <position position="1"/>
    </location>
</feature>
<feature type="transmembrane region" description="Helical" evidence="14">
    <location>
        <begin position="82"/>
        <end position="106"/>
    </location>
</feature>
<keyword evidence="4 14" id="KW-0812">Transmembrane</keyword>
<dbReference type="Proteomes" id="UP000054047">
    <property type="component" value="Unassembled WGS sequence"/>
</dbReference>